<protein>
    <submittedName>
        <fullName evidence="2">Hypothetical genomic island protein</fullName>
    </submittedName>
</protein>
<evidence type="ECO:0000313" key="2">
    <source>
        <dbReference type="EMBL" id="CAF27462.1"/>
    </source>
</evidence>
<feature type="domain" description="Autotransporter" evidence="1">
    <location>
        <begin position="637"/>
        <end position="914"/>
    </location>
</feature>
<name>A0A0H3LWE3_BARHE</name>
<keyword evidence="3" id="KW-1185">Reference proteome</keyword>
<reference evidence="2 3" key="1">
    <citation type="journal article" date="2004" name="Proc. Natl. Acad. Sci. U.S.A.">
        <title>The louse-borne human pathogen Bartonella quintana is a genomic derivative of the zoonotic agent Bartonella henselae.</title>
        <authorList>
            <person name="Alsmark U.C.M."/>
            <person name="Frank A.C."/>
            <person name="Karlberg E.O."/>
            <person name="Legault B.-A."/>
            <person name="Ardell D.H."/>
            <person name="Canbaeck B."/>
            <person name="Eriksson A.-S."/>
            <person name="Naeslund A.K."/>
            <person name="Handley S.A."/>
            <person name="Huvet M."/>
            <person name="La Scola B."/>
            <person name="Holmberg M."/>
            <person name="Andersson S.G.E."/>
        </authorList>
    </citation>
    <scope>NUCLEOTIDE SEQUENCE [LARGE SCALE GENOMIC DNA]</scope>
    <source>
        <strain evidence="3">ATCC 49882 / DSM 28221 / CCUG 30454 / Houston 1</strain>
    </source>
</reference>
<dbReference type="InterPro" id="IPR012332">
    <property type="entry name" value="Autotransporter_pectin_lyase_C"/>
</dbReference>
<dbReference type="InterPro" id="IPR011050">
    <property type="entry name" value="Pectin_lyase_fold/virulence"/>
</dbReference>
<sequence>MFKNCLYSWVFTAAIFSFLSNIDVEARSRSSVSLSCDESKLPYKCSDGAKHTISDKVYQLVKSSKEENGQDISLTSSAVIVAQQSNTIIQANRVQISGIEGVEDTYGVIASQGGKVVLSDSTLKDVSTGLRAESGTIEVNRGLVKATQVGIYAEKQGTSVLLTNAEIKVESQDIGQKAALFSGNDAVIKMKGGSIDVTDAAALYLGVRGSATLDGVTITSKSQQEMDKENANKEDGVAYAVLNVNQHGAISLKNTNVIATGVRALWIGLDANAQSSMGQEANISVSRVNIEDSKIIVSGNKHGMHFDMDKEDNEYQKGFVFLKKTTFEVPDGTAIHSYKSSGYIGVTEGTKISGDLLLTAEKESSVAILVDSSSLTGGTRVADDSIAELYLTGGSKWVLTKSKEINQQVSNLVSSISFVKLSDSSLIFETPTLQEYQTLYIGKGGEEVYSAQGNAHIYLNTHLNGDGLLNNQKTDRLLIDGDVAGKTTVHVQFIAGNQAEALGNGNAKSISIVQVSGKAAEDSFQLSSAYIVLEGLPYQYYLHAYGPSSSLGKAKISQRLVKGDGDFWDFRLESKYVQLTPNISIVPDSQLMVRNVVPQVPTYLFLPNALFHVGLMDIESQNKQLKVMRSVSSKLLKVEGSPVLSVHGYSGNYRYVSDLSKLEYGYGGDLGYKALEVDILLKTIEGTHSTTSFGIMATYGRLSLRPQDVENSQKSIFHKWLVTAYGSLESNAGFYVDGLLSYGLFEGDVLTFVRGKTATLKGNPLNVSLSAGKAFTTGDEGFIFDPQIQLIYQHLQFHKAHDIDRFDVEMGKLDQWAMRIGGRLTKMLAAFEKDRIVSFYGKLHVSHGFRGKQSVYFKDAFQLSAFGSSLEAGVGVYSQLSSKLILHSDLMYQHKLTKAGFSGIHFSGGLRYRF</sequence>
<dbReference type="eggNOG" id="COG3468">
    <property type="taxonomic scope" value="Bacteria"/>
</dbReference>
<gene>
    <name evidence="2" type="ordered locus">BH06590</name>
</gene>
<dbReference type="SMART" id="SM00869">
    <property type="entry name" value="Autotransporter"/>
    <property type="match status" value="1"/>
</dbReference>
<accession>A0A0H3LWE3</accession>
<dbReference type="EMBL" id="BX897699">
    <property type="protein sequence ID" value="CAF27462.1"/>
    <property type="molecule type" value="Genomic_DNA"/>
</dbReference>
<dbReference type="SUPFAM" id="SSF51126">
    <property type="entry name" value="Pectin lyase-like"/>
    <property type="match status" value="1"/>
</dbReference>
<dbReference type="InterPro" id="IPR006315">
    <property type="entry name" value="OM_autotransptr_brl_dom"/>
</dbReference>
<dbReference type="Pfam" id="PF18883">
    <property type="entry name" value="AC_1"/>
    <property type="match status" value="1"/>
</dbReference>
<dbReference type="PaxDb" id="283166-BH06590"/>
<dbReference type="Proteomes" id="UP000000421">
    <property type="component" value="Chromosome"/>
</dbReference>
<proteinExistence type="predicted"/>
<dbReference type="InterPro" id="IPR043990">
    <property type="entry name" value="AC_1"/>
</dbReference>
<dbReference type="InterPro" id="IPR005546">
    <property type="entry name" value="Autotransporte_beta"/>
</dbReference>
<dbReference type="Gene3D" id="2.40.128.130">
    <property type="entry name" value="Autotransporter beta-domain"/>
    <property type="match status" value="1"/>
</dbReference>
<dbReference type="AlphaFoldDB" id="A0A0H3LWE3"/>
<dbReference type="KEGG" id="bhe:BH06590"/>
<evidence type="ECO:0000259" key="1">
    <source>
        <dbReference type="PROSITE" id="PS51208"/>
    </source>
</evidence>
<evidence type="ECO:0000313" key="3">
    <source>
        <dbReference type="Proteomes" id="UP000000421"/>
    </source>
</evidence>
<dbReference type="SUPFAM" id="SSF103515">
    <property type="entry name" value="Autotransporter"/>
    <property type="match status" value="1"/>
</dbReference>
<organism evidence="2 3">
    <name type="scientific">Bartonella henselae (strain ATCC 49882 / DSM 28221 / CCUG 30454 / Houston 1)</name>
    <name type="common">Rochalimaea henselae</name>
    <dbReference type="NCBI Taxonomy" id="283166"/>
    <lineage>
        <taxon>Bacteria</taxon>
        <taxon>Pseudomonadati</taxon>
        <taxon>Pseudomonadota</taxon>
        <taxon>Alphaproteobacteria</taxon>
        <taxon>Hyphomicrobiales</taxon>
        <taxon>Bartonellaceae</taxon>
        <taxon>Bartonella</taxon>
    </lineage>
</organism>
<dbReference type="PROSITE" id="PS51208">
    <property type="entry name" value="AUTOTRANSPORTER"/>
    <property type="match status" value="1"/>
</dbReference>
<dbReference type="InterPro" id="IPR036709">
    <property type="entry name" value="Autotransporte_beta_dom_sf"/>
</dbReference>
<dbReference type="NCBIfam" id="TIGR01414">
    <property type="entry name" value="autotrans_barl"/>
    <property type="match status" value="2"/>
</dbReference>
<dbReference type="EnsemblBacteria" id="CAF27462">
    <property type="protein sequence ID" value="CAF27462"/>
    <property type="gene ID" value="BH06590"/>
</dbReference>
<dbReference type="Gene3D" id="2.160.20.20">
    <property type="match status" value="1"/>
</dbReference>
<dbReference type="GO" id="GO:0019867">
    <property type="term" value="C:outer membrane"/>
    <property type="evidence" value="ECO:0007669"/>
    <property type="project" value="InterPro"/>
</dbReference>
<dbReference type="Pfam" id="PF03797">
    <property type="entry name" value="Autotransporter"/>
    <property type="match status" value="1"/>
</dbReference>